<name>A0A852VGH3_9BACT</name>
<feature type="domain" description="Acyltransferase 3" evidence="3">
    <location>
        <begin position="16"/>
        <end position="322"/>
    </location>
</feature>
<feature type="transmembrane region" description="Helical" evidence="2">
    <location>
        <begin position="251"/>
        <end position="273"/>
    </location>
</feature>
<feature type="transmembrane region" description="Helical" evidence="2">
    <location>
        <begin position="310"/>
        <end position="328"/>
    </location>
</feature>
<feature type="transmembrane region" description="Helical" evidence="2">
    <location>
        <begin position="197"/>
        <end position="214"/>
    </location>
</feature>
<evidence type="ECO:0000256" key="2">
    <source>
        <dbReference type="SAM" id="Phobius"/>
    </source>
</evidence>
<comment type="caution">
    <text evidence="4">The sequence shown here is derived from an EMBL/GenBank/DDBJ whole genome shotgun (WGS) entry which is preliminary data.</text>
</comment>
<feature type="transmembrane region" description="Helical" evidence="2">
    <location>
        <begin position="159"/>
        <end position="185"/>
    </location>
</feature>
<evidence type="ECO:0000313" key="4">
    <source>
        <dbReference type="EMBL" id="NYF89335.1"/>
    </source>
</evidence>
<dbReference type="InterPro" id="IPR050879">
    <property type="entry name" value="Acyltransferase_3"/>
</dbReference>
<dbReference type="PANTHER" id="PTHR23028">
    <property type="entry name" value="ACETYLTRANSFERASE"/>
    <property type="match status" value="1"/>
</dbReference>
<sequence>MQELTTSGSSVGRLHHLDALRGLAATVVVFNHVRVIMTWATLPFIFGPLFAGGKCVVLFFVLSGYVLSLPFWVGKQLPYGRYLTRRLCRIYLPYLGVALLAAYFASKFGGAKLPLTQTYYDTWHEPITRKLVLHQLVFGSGGVTPQPLSMGFWSLKFELAISFFFPLLCWALRGPTLIGLAAALALGFEGARLPGDFGGLVMYTGAFMIGALAAKERERIYLWFRGIGTPMRYLLLGLVVVGFYAGESKNFINVLAACGVIVIADCSRVRGWLSRFFFVYLGKISYSLYLLHGTALFLCFTLLYTKVPSAIVISAYLVSAFTAAHFYAKYVEEGSIALGRRLTRGKQRKLKPEDLTQPAADNPVHPQSSDTETAAQS</sequence>
<dbReference type="Pfam" id="PF01757">
    <property type="entry name" value="Acyl_transf_3"/>
    <property type="match status" value="1"/>
</dbReference>
<feature type="transmembrane region" description="Helical" evidence="2">
    <location>
        <begin position="49"/>
        <end position="71"/>
    </location>
</feature>
<evidence type="ECO:0000259" key="3">
    <source>
        <dbReference type="Pfam" id="PF01757"/>
    </source>
</evidence>
<accession>A0A852VGH3</accession>
<feature type="compositionally biased region" description="Polar residues" evidence="1">
    <location>
        <begin position="365"/>
        <end position="377"/>
    </location>
</feature>
<keyword evidence="2" id="KW-1133">Transmembrane helix</keyword>
<evidence type="ECO:0000313" key="5">
    <source>
        <dbReference type="Proteomes" id="UP000564385"/>
    </source>
</evidence>
<protein>
    <submittedName>
        <fullName evidence="4">Peptidoglycan/LPS O-acetylase OafA/YrhL</fullName>
    </submittedName>
</protein>
<dbReference type="AlphaFoldDB" id="A0A852VGH3"/>
<dbReference type="InterPro" id="IPR002656">
    <property type="entry name" value="Acyl_transf_3_dom"/>
</dbReference>
<keyword evidence="2" id="KW-0472">Membrane</keyword>
<feature type="transmembrane region" description="Helical" evidence="2">
    <location>
        <begin position="20"/>
        <end position="42"/>
    </location>
</feature>
<feature type="region of interest" description="Disordered" evidence="1">
    <location>
        <begin position="346"/>
        <end position="377"/>
    </location>
</feature>
<gene>
    <name evidence="4" type="ORF">HDF08_001402</name>
</gene>
<evidence type="ECO:0000256" key="1">
    <source>
        <dbReference type="SAM" id="MobiDB-lite"/>
    </source>
</evidence>
<feature type="transmembrane region" description="Helical" evidence="2">
    <location>
        <begin position="285"/>
        <end position="304"/>
    </location>
</feature>
<dbReference type="EMBL" id="JACCCU010000001">
    <property type="protein sequence ID" value="NYF89335.1"/>
    <property type="molecule type" value="Genomic_DNA"/>
</dbReference>
<reference evidence="4 5" key="1">
    <citation type="submission" date="2020-07" db="EMBL/GenBank/DDBJ databases">
        <title>Genomic Encyclopedia of Type Strains, Phase IV (KMG-V): Genome sequencing to study the core and pangenomes of soil and plant-associated prokaryotes.</title>
        <authorList>
            <person name="Whitman W."/>
        </authorList>
    </citation>
    <scope>NUCLEOTIDE SEQUENCE [LARGE SCALE GENOMIC DNA]</scope>
    <source>
        <strain evidence="4 5">M8UP22</strain>
    </source>
</reference>
<proteinExistence type="predicted"/>
<keyword evidence="2" id="KW-0812">Transmembrane</keyword>
<dbReference type="Proteomes" id="UP000564385">
    <property type="component" value="Unassembled WGS sequence"/>
</dbReference>
<dbReference type="GO" id="GO:0016747">
    <property type="term" value="F:acyltransferase activity, transferring groups other than amino-acyl groups"/>
    <property type="evidence" value="ECO:0007669"/>
    <property type="project" value="InterPro"/>
</dbReference>
<feature type="transmembrane region" description="Helical" evidence="2">
    <location>
        <begin position="91"/>
        <end position="110"/>
    </location>
</feature>
<organism evidence="4 5">
    <name type="scientific">Tunturiibacter lichenicola</name>
    <dbReference type="NCBI Taxonomy" id="2051959"/>
    <lineage>
        <taxon>Bacteria</taxon>
        <taxon>Pseudomonadati</taxon>
        <taxon>Acidobacteriota</taxon>
        <taxon>Terriglobia</taxon>
        <taxon>Terriglobales</taxon>
        <taxon>Acidobacteriaceae</taxon>
        <taxon>Tunturiibacter</taxon>
    </lineage>
</organism>
<feature type="transmembrane region" description="Helical" evidence="2">
    <location>
        <begin position="226"/>
        <end position="245"/>
    </location>
</feature>